<dbReference type="InterPro" id="IPR031052">
    <property type="entry name" value="FHY3/FAR1"/>
</dbReference>
<comment type="subcellular location">
    <subcellularLocation>
        <location evidence="6">Nucleus</location>
    </subcellularLocation>
</comment>
<evidence type="ECO:0000256" key="6">
    <source>
        <dbReference type="RuleBase" id="RU367018"/>
    </source>
</evidence>
<dbReference type="GO" id="GO:0005634">
    <property type="term" value="C:nucleus"/>
    <property type="evidence" value="ECO:0007669"/>
    <property type="project" value="UniProtKB-SubCell"/>
</dbReference>
<evidence type="ECO:0000256" key="1">
    <source>
        <dbReference type="ARBA" id="ARBA00005889"/>
    </source>
</evidence>
<feature type="region of interest" description="Disordered" evidence="7">
    <location>
        <begin position="710"/>
        <end position="780"/>
    </location>
</feature>
<dbReference type="Pfam" id="PF04434">
    <property type="entry name" value="SWIM"/>
    <property type="match status" value="1"/>
</dbReference>
<comment type="function">
    <text evidence="6">Putative transcription activator involved in regulating light control of development.</text>
</comment>
<dbReference type="PANTHER" id="PTHR31669">
    <property type="entry name" value="PROTEIN FAR1-RELATED SEQUENCE 10-RELATED"/>
    <property type="match status" value="1"/>
</dbReference>
<evidence type="ECO:0000256" key="5">
    <source>
        <dbReference type="PROSITE-ProRule" id="PRU00325"/>
    </source>
</evidence>
<dbReference type="PANTHER" id="PTHR31669:SF283">
    <property type="entry name" value="PROTEIN FAR1-RELATED SEQUENCE"/>
    <property type="match status" value="1"/>
</dbReference>
<comment type="caution">
    <text evidence="9">The sequence shown here is derived from an EMBL/GenBank/DDBJ whole genome shotgun (WGS) entry which is preliminary data.</text>
</comment>
<feature type="domain" description="SWIM-type" evidence="8">
    <location>
        <begin position="589"/>
        <end position="627"/>
    </location>
</feature>
<evidence type="ECO:0000313" key="9">
    <source>
        <dbReference type="EMBL" id="KAG6419303.1"/>
    </source>
</evidence>
<feature type="compositionally biased region" description="Basic residues" evidence="7">
    <location>
        <begin position="758"/>
        <end position="774"/>
    </location>
</feature>
<organism evidence="9">
    <name type="scientific">Salvia splendens</name>
    <name type="common">Scarlet sage</name>
    <dbReference type="NCBI Taxonomy" id="180675"/>
    <lineage>
        <taxon>Eukaryota</taxon>
        <taxon>Viridiplantae</taxon>
        <taxon>Streptophyta</taxon>
        <taxon>Embryophyta</taxon>
        <taxon>Tracheophyta</taxon>
        <taxon>Spermatophyta</taxon>
        <taxon>Magnoliopsida</taxon>
        <taxon>eudicotyledons</taxon>
        <taxon>Gunneridae</taxon>
        <taxon>Pentapetalae</taxon>
        <taxon>asterids</taxon>
        <taxon>lamiids</taxon>
        <taxon>Lamiales</taxon>
        <taxon>Lamiaceae</taxon>
        <taxon>Nepetoideae</taxon>
        <taxon>Mentheae</taxon>
        <taxon>Salviinae</taxon>
        <taxon>Salvia</taxon>
        <taxon>Salvia subgen. Calosphace</taxon>
        <taxon>core Calosphace</taxon>
    </lineage>
</organism>
<evidence type="ECO:0000313" key="10">
    <source>
        <dbReference type="Proteomes" id="UP000298416"/>
    </source>
</evidence>
<evidence type="ECO:0000259" key="8">
    <source>
        <dbReference type="PROSITE" id="PS50966"/>
    </source>
</evidence>
<accession>A0A8X8XSN2</accession>
<reference evidence="9" key="2">
    <citation type="submission" date="2020-08" db="EMBL/GenBank/DDBJ databases">
        <title>Plant Genome Project.</title>
        <authorList>
            <person name="Zhang R.-G."/>
        </authorList>
    </citation>
    <scope>NUCLEOTIDE SEQUENCE</scope>
    <source>
        <strain evidence="9">Huo1</strain>
        <tissue evidence="9">Leaf</tissue>
    </source>
</reference>
<dbReference type="SMART" id="SM00575">
    <property type="entry name" value="ZnF_PMZ"/>
    <property type="match status" value="1"/>
</dbReference>
<dbReference type="Pfam" id="PF10551">
    <property type="entry name" value="MULE"/>
    <property type="match status" value="1"/>
</dbReference>
<dbReference type="EMBL" id="PNBA02000007">
    <property type="protein sequence ID" value="KAG6419303.1"/>
    <property type="molecule type" value="Genomic_DNA"/>
</dbReference>
<keyword evidence="10" id="KW-1185">Reference proteome</keyword>
<keyword evidence="3 5" id="KW-0863">Zinc-finger</keyword>
<evidence type="ECO:0000256" key="7">
    <source>
        <dbReference type="SAM" id="MobiDB-lite"/>
    </source>
</evidence>
<dbReference type="InterPro" id="IPR006564">
    <property type="entry name" value="Znf_PMZ"/>
</dbReference>
<evidence type="ECO:0000256" key="4">
    <source>
        <dbReference type="ARBA" id="ARBA00022833"/>
    </source>
</evidence>
<dbReference type="Proteomes" id="UP000298416">
    <property type="component" value="Unassembled WGS sequence"/>
</dbReference>
<evidence type="ECO:0000256" key="2">
    <source>
        <dbReference type="ARBA" id="ARBA00022723"/>
    </source>
</evidence>
<reference evidence="9" key="1">
    <citation type="submission" date="2018-01" db="EMBL/GenBank/DDBJ databases">
        <authorList>
            <person name="Mao J.F."/>
        </authorList>
    </citation>
    <scope>NUCLEOTIDE SEQUENCE</scope>
    <source>
        <strain evidence="9">Huo1</strain>
        <tissue evidence="9">Leaf</tissue>
    </source>
</reference>
<keyword evidence="4 6" id="KW-0862">Zinc</keyword>
<keyword evidence="6" id="KW-0539">Nucleus</keyword>
<feature type="compositionally biased region" description="Basic and acidic residues" evidence="7">
    <location>
        <begin position="1"/>
        <end position="16"/>
    </location>
</feature>
<dbReference type="InterPro" id="IPR007527">
    <property type="entry name" value="Znf_SWIM"/>
</dbReference>
<dbReference type="GO" id="GO:0006355">
    <property type="term" value="P:regulation of DNA-templated transcription"/>
    <property type="evidence" value="ECO:0007669"/>
    <property type="project" value="UniProtKB-UniRule"/>
</dbReference>
<dbReference type="PROSITE" id="PS50966">
    <property type="entry name" value="ZF_SWIM"/>
    <property type="match status" value="1"/>
</dbReference>
<feature type="compositionally biased region" description="Acidic residues" evidence="7">
    <location>
        <begin position="17"/>
        <end position="50"/>
    </location>
</feature>
<keyword evidence="2 6" id="KW-0479">Metal-binding</keyword>
<name>A0A8X8XSN2_SALSN</name>
<sequence>MMNEIYEKIFGDNHELSEEDNNNGEEEYDVTVEEEGNNNDEEEDDVIEEGDDVIEEDDANNNREEEATVILDSNGVDGDNDDDFSGEDLIANMAPVKGMEYDSKESLMIAYQDYAKLQGFSVAIRSSSSKYYVLACFKGRKPKDVITKFTRQTQCPARVNCIVKTNGKVIVSNVELNHNHSLEPQLSMFMPGNRELSLHMKRLLESRDIAGFRTCKNVRTLEVMAGGPQNLGVTERVCRNFIDKRRRLRLGEGDAKAIHGLFLRMQLQDKNFFHIMDVDDEGRLRNVMWVHSRSIAAYEDFHDVVSFDTTYLVNKYKMPLATVVGVNQHNQSILLGCGLLSHEQSESFKWFFSNWLMAMKGVQPTAMLTDQCESIKIAVKAVFPMTIHRLCLWHIASKIPQKFKGVADFHSCSSDFYSTIYNSLSIAEFESRWTDFLSKHSLHNNRWLKDLFDEKENWAPIYLNHIFWAGMVSTQRSESMHAFFDGFVNSKSTLKLFVEQYEIAMQNKIQKEMNADYQSKCVMLKPVSTFQWEKQLLSEYTHNIGLLLQVEIKKISNCNVEDVAIGEDGVHRCKIKEMRLVQNVFHKEYTYTVEYRPFGEYISCNCRRYEFKGIFCVHIFKVLVYKDINHVHDRYIMKRWRAREYRPHSSIVFAGGYPHMTEEFKAFQDMERSFVKCADAAITDPRAIKMVKETHEKLLVDIMNINRGGLISNPSPNGESARISTDPPAILDPPVSIPRGRPRADTRLRSNFEINTTHNRRGRGQTGSRGRRSNHGQGVA</sequence>
<dbReference type="InterPro" id="IPR018289">
    <property type="entry name" value="MULE_transposase_dom"/>
</dbReference>
<proteinExistence type="inferred from homology"/>
<protein>
    <recommendedName>
        <fullName evidence="6">Protein FAR1-RELATED SEQUENCE</fullName>
    </recommendedName>
</protein>
<feature type="region of interest" description="Disordered" evidence="7">
    <location>
        <begin position="1"/>
        <end position="50"/>
    </location>
</feature>
<comment type="similarity">
    <text evidence="1 6">Belongs to the FHY3/FAR1 family.</text>
</comment>
<dbReference type="AlphaFoldDB" id="A0A8X8XSN2"/>
<evidence type="ECO:0000256" key="3">
    <source>
        <dbReference type="ARBA" id="ARBA00022771"/>
    </source>
</evidence>
<dbReference type="GO" id="GO:0008270">
    <property type="term" value="F:zinc ion binding"/>
    <property type="evidence" value="ECO:0007669"/>
    <property type="project" value="UniProtKB-UniRule"/>
</dbReference>
<gene>
    <name evidence="9" type="ORF">SASPL_121519</name>
</gene>